<organism evidence="3 4">
    <name type="scientific">Pandoraea iniqua</name>
    <dbReference type="NCBI Taxonomy" id="2508288"/>
    <lineage>
        <taxon>Bacteria</taxon>
        <taxon>Pseudomonadati</taxon>
        <taxon>Pseudomonadota</taxon>
        <taxon>Betaproteobacteria</taxon>
        <taxon>Burkholderiales</taxon>
        <taxon>Burkholderiaceae</taxon>
        <taxon>Pandoraea</taxon>
    </lineage>
</organism>
<feature type="chain" id="PRO_5023034362" evidence="1">
    <location>
        <begin position="24"/>
        <end position="331"/>
    </location>
</feature>
<dbReference type="PANTHER" id="PTHR43265:SF1">
    <property type="entry name" value="ESTERASE ESTD"/>
    <property type="match status" value="1"/>
</dbReference>
<protein>
    <submittedName>
        <fullName evidence="3">Hydrolase</fullName>
    </submittedName>
</protein>
<keyword evidence="1" id="KW-0732">Signal</keyword>
<accession>A0A5E4RT91</accession>
<keyword evidence="4" id="KW-1185">Reference proteome</keyword>
<proteinExistence type="predicted"/>
<reference evidence="3 4" key="1">
    <citation type="submission" date="2019-08" db="EMBL/GenBank/DDBJ databases">
        <authorList>
            <person name="Peeters C."/>
        </authorList>
    </citation>
    <scope>NUCLEOTIDE SEQUENCE [LARGE SCALE GENOMIC DNA]</scope>
    <source>
        <strain evidence="3 4">LMG 31115</strain>
    </source>
</reference>
<evidence type="ECO:0000313" key="4">
    <source>
        <dbReference type="Proteomes" id="UP000333828"/>
    </source>
</evidence>
<dbReference type="Gene3D" id="3.40.50.1820">
    <property type="entry name" value="alpha/beta hydrolase"/>
    <property type="match status" value="1"/>
</dbReference>
<sequence length="331" mass="34311">MLKSVLSFGVTLSLITAATMTDAATTEMQAPGPHGPLTGTLESPTQPIATVLIIPGSGPTDRDGNNPLGVRAEPYRLLAEGLAANRIASVRIDKRGMFGSAKAVVDANAVTVDDYVQDTLTWVGTIRQQTRAPCVWLLGHSEGGLMALATAARHSEGVCGLILVSTGGRPLGDVLSEQLHANPANGRIADAGDAAIRALTKGEHVDVKTLPAPLAPLFAPAVQGFLISLFSQDPAKLIADVRVPTLIVQGERDLQVGVVDAQRLKQAQPAATLALLPDANHVLKAVTTDNRAANIATYGNPSLPLAPEVVSTIAHSISTSLTTDNAPPTPK</sequence>
<dbReference type="Pfam" id="PF12146">
    <property type="entry name" value="Hydrolase_4"/>
    <property type="match status" value="1"/>
</dbReference>
<dbReference type="AlphaFoldDB" id="A0A5E4RT91"/>
<feature type="signal peptide" evidence="1">
    <location>
        <begin position="1"/>
        <end position="23"/>
    </location>
</feature>
<dbReference type="SUPFAM" id="SSF53474">
    <property type="entry name" value="alpha/beta-Hydrolases"/>
    <property type="match status" value="1"/>
</dbReference>
<dbReference type="Proteomes" id="UP000333828">
    <property type="component" value="Unassembled WGS sequence"/>
</dbReference>
<dbReference type="InterPro" id="IPR029058">
    <property type="entry name" value="AB_hydrolase_fold"/>
</dbReference>
<evidence type="ECO:0000259" key="2">
    <source>
        <dbReference type="Pfam" id="PF12146"/>
    </source>
</evidence>
<dbReference type="InterPro" id="IPR022742">
    <property type="entry name" value="Hydrolase_4"/>
</dbReference>
<dbReference type="EMBL" id="CABPSI010000001">
    <property type="protein sequence ID" value="VVD66233.1"/>
    <property type="molecule type" value="Genomic_DNA"/>
</dbReference>
<dbReference type="PANTHER" id="PTHR43265">
    <property type="entry name" value="ESTERASE ESTD"/>
    <property type="match status" value="1"/>
</dbReference>
<keyword evidence="3" id="KW-0378">Hydrolase</keyword>
<dbReference type="RefSeq" id="WP_254439388.1">
    <property type="nucleotide sequence ID" value="NZ_CABPSI010000001.1"/>
</dbReference>
<dbReference type="GO" id="GO:0052689">
    <property type="term" value="F:carboxylic ester hydrolase activity"/>
    <property type="evidence" value="ECO:0007669"/>
    <property type="project" value="TreeGrafter"/>
</dbReference>
<dbReference type="InterPro" id="IPR053145">
    <property type="entry name" value="AB_hydrolase_Est10"/>
</dbReference>
<evidence type="ECO:0000256" key="1">
    <source>
        <dbReference type="SAM" id="SignalP"/>
    </source>
</evidence>
<name>A0A5E4RT91_9BURK</name>
<evidence type="ECO:0000313" key="3">
    <source>
        <dbReference type="EMBL" id="VVD66233.1"/>
    </source>
</evidence>
<gene>
    <name evidence="3" type="ORF">PIN31115_00353</name>
</gene>
<feature type="domain" description="Serine aminopeptidase S33" evidence="2">
    <location>
        <begin position="74"/>
        <end position="282"/>
    </location>
</feature>